<reference evidence="2" key="1">
    <citation type="journal article" date="2019" name="Int. J. Syst. Evol. Microbiol.">
        <title>The Global Catalogue of Microorganisms (GCM) 10K type strain sequencing project: providing services to taxonomists for standard genome sequencing and annotation.</title>
        <authorList>
            <consortium name="The Broad Institute Genomics Platform"/>
            <consortium name="The Broad Institute Genome Sequencing Center for Infectious Disease"/>
            <person name="Wu L."/>
            <person name="Ma J."/>
        </authorList>
    </citation>
    <scope>NUCLEOTIDE SEQUENCE [LARGE SCALE GENOMIC DNA]</scope>
    <source>
        <strain evidence="2">JCM 3380</strain>
    </source>
</reference>
<dbReference type="Pfam" id="PF20181">
    <property type="entry name" value="DUF6544"/>
    <property type="match status" value="1"/>
</dbReference>
<proteinExistence type="predicted"/>
<name>A0ABP3E419_9PSEU</name>
<dbReference type="RefSeq" id="WP_343937176.1">
    <property type="nucleotide sequence ID" value="NZ_BAAABU010000018.1"/>
</dbReference>
<evidence type="ECO:0000313" key="1">
    <source>
        <dbReference type="EMBL" id="GAA0250721.1"/>
    </source>
</evidence>
<dbReference type="InterPro" id="IPR046674">
    <property type="entry name" value="DUF6544"/>
</dbReference>
<accession>A0ABP3E419</accession>
<keyword evidence="2" id="KW-1185">Reference proteome</keyword>
<protein>
    <submittedName>
        <fullName evidence="1">Uncharacterized protein</fullName>
    </submittedName>
</protein>
<dbReference type="Proteomes" id="UP001500416">
    <property type="component" value="Unassembled WGS sequence"/>
</dbReference>
<sequence length="243" mass="27144">MTNVATKPAPVTEEDIEHLPEPARRYLGFTRVLGRPADGSFDATVRGHFRLRPDQNWLTCTTWQHNDATTLSRDFRMRLMLAHLIPVQASDVYAHGHGHMRATALGMFTLADGQGPEFDAGELVTLLNDAVLLAPSMLLRMPVHWTPVDERTFGLALTDHNTTVTAHVTVDDRGAPVEFSTEDRWAALPTGLVRARWSTPVDGWCLVAERIRPRRATAVWHLPDGPFTYAQFDLTRADITFGP</sequence>
<dbReference type="EMBL" id="BAAABU010000018">
    <property type="protein sequence ID" value="GAA0250721.1"/>
    <property type="molecule type" value="Genomic_DNA"/>
</dbReference>
<evidence type="ECO:0000313" key="2">
    <source>
        <dbReference type="Proteomes" id="UP001500416"/>
    </source>
</evidence>
<organism evidence="1 2">
    <name type="scientific">Saccharothrix mutabilis subsp. mutabilis</name>
    <dbReference type="NCBI Taxonomy" id="66855"/>
    <lineage>
        <taxon>Bacteria</taxon>
        <taxon>Bacillati</taxon>
        <taxon>Actinomycetota</taxon>
        <taxon>Actinomycetes</taxon>
        <taxon>Pseudonocardiales</taxon>
        <taxon>Pseudonocardiaceae</taxon>
        <taxon>Saccharothrix</taxon>
    </lineage>
</organism>
<gene>
    <name evidence="1" type="ORF">GCM10010492_58680</name>
</gene>
<comment type="caution">
    <text evidence="1">The sequence shown here is derived from an EMBL/GenBank/DDBJ whole genome shotgun (WGS) entry which is preliminary data.</text>
</comment>